<reference evidence="1 2" key="1">
    <citation type="submission" date="2024-08" db="EMBL/GenBank/DDBJ databases">
        <authorList>
            <person name="Cucini C."/>
            <person name="Frati F."/>
        </authorList>
    </citation>
    <scope>NUCLEOTIDE SEQUENCE [LARGE SCALE GENOMIC DNA]</scope>
</reference>
<gene>
    <name evidence="1" type="ORF">ODALV1_LOCUS17793</name>
</gene>
<dbReference type="Proteomes" id="UP001642540">
    <property type="component" value="Unassembled WGS sequence"/>
</dbReference>
<evidence type="ECO:0008006" key="3">
    <source>
        <dbReference type="Google" id="ProtNLM"/>
    </source>
</evidence>
<proteinExistence type="predicted"/>
<evidence type="ECO:0000313" key="2">
    <source>
        <dbReference type="Proteomes" id="UP001642540"/>
    </source>
</evidence>
<keyword evidence="2" id="KW-1185">Reference proteome</keyword>
<organism evidence="1 2">
    <name type="scientific">Orchesella dallaii</name>
    <dbReference type="NCBI Taxonomy" id="48710"/>
    <lineage>
        <taxon>Eukaryota</taxon>
        <taxon>Metazoa</taxon>
        <taxon>Ecdysozoa</taxon>
        <taxon>Arthropoda</taxon>
        <taxon>Hexapoda</taxon>
        <taxon>Collembola</taxon>
        <taxon>Entomobryomorpha</taxon>
        <taxon>Entomobryoidea</taxon>
        <taxon>Orchesellidae</taxon>
        <taxon>Orchesellinae</taxon>
        <taxon>Orchesella</taxon>
    </lineage>
</organism>
<evidence type="ECO:0000313" key="1">
    <source>
        <dbReference type="EMBL" id="CAL8117648.1"/>
    </source>
</evidence>
<comment type="caution">
    <text evidence="1">The sequence shown here is derived from an EMBL/GenBank/DDBJ whole genome shotgun (WGS) entry which is preliminary data.</text>
</comment>
<protein>
    <recommendedName>
        <fullName evidence="3">Decapping nuclease</fullName>
    </recommendedName>
</protein>
<dbReference type="EMBL" id="CAXLJM020000055">
    <property type="protein sequence ID" value="CAL8117648.1"/>
    <property type="molecule type" value="Genomic_DNA"/>
</dbReference>
<name>A0ABP1R5M9_9HEXA</name>
<sequence>MSGVHVTLLGYVCINPKNKEDFKVFTGLDELINKSGKNVCEVEPVDIETLPIVDKSLLTEKNLTFPLEQEVTNNGLIEYKFNPIETFRQRFPTLRLNQGFREKYSVPVSTSRKMLREFLNRLAFTNGMKVVNGNKNWDLLRYDQDFLVENDKLSESLIIRPDTERTRFEGFGLDVENYLTKRQGEGTCYQVFSIHVLAHPQSKTHFVYSAQVDGFLFDKTTRELSPVEIKCVKNHKRNMEPQYLQARLGQVKKMIFASYEDSNKGLKWNISHFEVKDVPRAASFPEYGNDRILLLCKFLEYNKNIPYRMTIEEKANGKILNVQFGGFNATTFWKGKVSLNCVLGKCEHTKSNPNTTVISMRKCKEHVDQWITLLGDGSLNTLTAFT</sequence>
<accession>A0ABP1R5M9</accession>